<keyword evidence="2" id="KW-0479">Metal-binding</keyword>
<accession>A0ABM8EBZ0</accession>
<feature type="domain" description="Rieske" evidence="6">
    <location>
        <begin position="420"/>
        <end position="505"/>
    </location>
</feature>
<dbReference type="SUPFAM" id="SSF51905">
    <property type="entry name" value="FAD/NAD(P)-binding domain"/>
    <property type="match status" value="1"/>
</dbReference>
<dbReference type="InterPro" id="IPR006076">
    <property type="entry name" value="FAD-dep_OxRdtase"/>
</dbReference>
<evidence type="ECO:0000259" key="6">
    <source>
        <dbReference type="PROSITE" id="PS51296"/>
    </source>
</evidence>
<dbReference type="RefSeq" id="WP_281928930.1">
    <property type="nucleotide sequence ID" value="NZ_AP027142.1"/>
</dbReference>
<name>A0ABM8EBZ0_9HYPH</name>
<keyword evidence="3" id="KW-0560">Oxidoreductase</keyword>
<evidence type="ECO:0000256" key="4">
    <source>
        <dbReference type="ARBA" id="ARBA00023004"/>
    </source>
</evidence>
<keyword evidence="4" id="KW-0408">Iron</keyword>
<sequence length="505" mass="53910">MNVSSERSKSIWEGVGATAARLQGEIKAEVAVVGSGIAGMSVAYELAKAGKNVAVIDRGPIGGGMTARTTAHLSSYSDDGFRELIDTRGLEAAKGWQESQAAAISRIEAIQAELGAACDFRRLDAFLFLAPETDPGVIDSELVASAQVGMIALRQEGVPFTGLEATPVLRFPDQATFHPTKYLAALAGAISRSGGHFYSESPVSSVEEDENGVVLTTLEGARVLADAAVVATNAPINDRLAISAKQAPYRTYVVAFEIPHASLPDALYWDTLDPYHYVRLQPGEGDFDILIVGGEDHKTGESNDGDARIRSLTSWTRGLVPQLGREKARWSGQVMEPMDYMGFIGRSPGAKRVYVATGDSGQGMTHGAVAGLLISDLILRGGSPWQSVYDPSRKPMKAAGEFIKENVSAAKHFVDYLKGGEVASTQEIAPGHGAIVRNGLEKVAAYREADGTLYLRSASCTHVGCHVHWNDFEKCWDCPCHGSQFAPDGEALNAPAFSPLRKIES</sequence>
<proteinExistence type="predicted"/>
<protein>
    <submittedName>
        <fullName evidence="7">(2Fe-2S) ferredoxin</fullName>
    </submittedName>
</protein>
<dbReference type="EMBL" id="AP027142">
    <property type="protein sequence ID" value="BDV35496.1"/>
    <property type="molecule type" value="Genomic_DNA"/>
</dbReference>
<dbReference type="Gene3D" id="3.50.50.60">
    <property type="entry name" value="FAD/NAD(P)-binding domain"/>
    <property type="match status" value="1"/>
</dbReference>
<dbReference type="PANTHER" id="PTHR13847:SF281">
    <property type="entry name" value="FAD DEPENDENT OXIDOREDUCTASE DOMAIN-CONTAINING PROTEIN"/>
    <property type="match status" value="1"/>
</dbReference>
<dbReference type="PRINTS" id="PR00419">
    <property type="entry name" value="ADXRDTASE"/>
</dbReference>
<gene>
    <name evidence="7" type="ORF">SS37A_30250</name>
</gene>
<dbReference type="Pfam" id="PF00355">
    <property type="entry name" value="Rieske"/>
    <property type="match status" value="1"/>
</dbReference>
<keyword evidence="5" id="KW-0411">Iron-sulfur</keyword>
<dbReference type="Gene3D" id="3.30.9.10">
    <property type="entry name" value="D-Amino Acid Oxidase, subunit A, domain 2"/>
    <property type="match status" value="1"/>
</dbReference>
<dbReference type="InterPro" id="IPR017941">
    <property type="entry name" value="Rieske_2Fe-2S"/>
</dbReference>
<dbReference type="PROSITE" id="PS51296">
    <property type="entry name" value="RIESKE"/>
    <property type="match status" value="1"/>
</dbReference>
<dbReference type="SUPFAM" id="SSF50022">
    <property type="entry name" value="ISP domain"/>
    <property type="match status" value="1"/>
</dbReference>
<dbReference type="InterPro" id="IPR036922">
    <property type="entry name" value="Rieske_2Fe-2S_sf"/>
</dbReference>
<evidence type="ECO:0000313" key="7">
    <source>
        <dbReference type="EMBL" id="BDV35496.1"/>
    </source>
</evidence>
<keyword evidence="1" id="KW-0001">2Fe-2S</keyword>
<dbReference type="Pfam" id="PF01266">
    <property type="entry name" value="DAO"/>
    <property type="match status" value="1"/>
</dbReference>
<keyword evidence="8" id="KW-1185">Reference proteome</keyword>
<evidence type="ECO:0000256" key="2">
    <source>
        <dbReference type="ARBA" id="ARBA00022723"/>
    </source>
</evidence>
<reference evidence="7 8" key="1">
    <citation type="journal article" date="2023" name="Int. J. Syst. Evol. Microbiol.">
        <title>Methylocystis iwaonis sp. nov., a type II methane-oxidizing bacterium from surface soil of a rice paddy field in Japan, and emended description of the genus Methylocystis (ex Whittenbury et al. 1970) Bowman et al. 1993.</title>
        <authorList>
            <person name="Kaise H."/>
            <person name="Sawadogo J.B."/>
            <person name="Alam M.S."/>
            <person name="Ueno C."/>
            <person name="Dianou D."/>
            <person name="Shinjo R."/>
            <person name="Asakawa S."/>
        </authorList>
    </citation>
    <scope>NUCLEOTIDE SEQUENCE [LARGE SCALE GENOMIC DNA]</scope>
    <source>
        <strain evidence="7 8">SS37A-Re</strain>
    </source>
</reference>
<dbReference type="InterPro" id="IPR036188">
    <property type="entry name" value="FAD/NAD-bd_sf"/>
</dbReference>
<evidence type="ECO:0000313" key="8">
    <source>
        <dbReference type="Proteomes" id="UP001317629"/>
    </source>
</evidence>
<dbReference type="Proteomes" id="UP001317629">
    <property type="component" value="Chromosome"/>
</dbReference>
<evidence type="ECO:0000256" key="3">
    <source>
        <dbReference type="ARBA" id="ARBA00023002"/>
    </source>
</evidence>
<dbReference type="PANTHER" id="PTHR13847">
    <property type="entry name" value="SARCOSINE DEHYDROGENASE-RELATED"/>
    <property type="match status" value="1"/>
</dbReference>
<dbReference type="Gene3D" id="2.102.10.10">
    <property type="entry name" value="Rieske [2Fe-2S] iron-sulphur domain"/>
    <property type="match status" value="1"/>
</dbReference>
<organism evidence="7 8">
    <name type="scientific">Methylocystis iwaonis</name>
    <dbReference type="NCBI Taxonomy" id="2885079"/>
    <lineage>
        <taxon>Bacteria</taxon>
        <taxon>Pseudomonadati</taxon>
        <taxon>Pseudomonadota</taxon>
        <taxon>Alphaproteobacteria</taxon>
        <taxon>Hyphomicrobiales</taxon>
        <taxon>Methylocystaceae</taxon>
        <taxon>Methylocystis</taxon>
    </lineage>
</organism>
<evidence type="ECO:0000256" key="1">
    <source>
        <dbReference type="ARBA" id="ARBA00022714"/>
    </source>
</evidence>
<evidence type="ECO:0000256" key="5">
    <source>
        <dbReference type="ARBA" id="ARBA00023014"/>
    </source>
</evidence>